<dbReference type="InterPro" id="IPR029045">
    <property type="entry name" value="ClpP/crotonase-like_dom_sf"/>
</dbReference>
<dbReference type="Gene3D" id="3.90.226.10">
    <property type="entry name" value="2-enoyl-CoA Hydratase, Chain A, domain 1"/>
    <property type="match status" value="1"/>
</dbReference>
<proteinExistence type="inferred from homology"/>
<dbReference type="InterPro" id="IPR014748">
    <property type="entry name" value="Enoyl-CoA_hydra_C"/>
</dbReference>
<evidence type="ECO:0000256" key="1">
    <source>
        <dbReference type="ARBA" id="ARBA00005254"/>
    </source>
</evidence>
<dbReference type="EMBL" id="DTQM01000076">
    <property type="protein sequence ID" value="HGC42356.1"/>
    <property type="molecule type" value="Genomic_DNA"/>
</dbReference>
<sequence>MRDGLGREVRAFAAGKMLAWAEAGVGHAVFNQPDKHNAISLDMWDGLAAILDEFAADPGIRAVVLEGAGERAFVSGADIGQFDAERGDAEAQRHYERRTRAGRARLAGFEKPVIAAIRGYCLGGGLGIALAADLRLAAADAVFGIPAARLGLAYGYDMTRALVAAVGPAEARMLLFTGERVGAAEALRMGLVNRVVPVAEFAAAAAALAAQIAQNAPLSIRAAKLAVAAATADPGVRDMAGLEAAIAACFDSADYREGRSAFREKRPPRFTGA</sequence>
<dbReference type="SUPFAM" id="SSF52096">
    <property type="entry name" value="ClpP/crotonase"/>
    <property type="match status" value="1"/>
</dbReference>
<evidence type="ECO:0000313" key="4">
    <source>
        <dbReference type="EMBL" id="HGC42356.1"/>
    </source>
</evidence>
<protein>
    <submittedName>
        <fullName evidence="4">Enoyl-CoA hydratase</fullName>
        <ecNumber evidence="4">4.2.1.17</ecNumber>
    </submittedName>
</protein>
<name>A0A8J4M560_9PROT</name>
<dbReference type="InterPro" id="IPR001753">
    <property type="entry name" value="Enoyl-CoA_hydra/iso"/>
</dbReference>
<reference evidence="4" key="1">
    <citation type="journal article" date="2020" name="mSystems">
        <title>Genome- and Community-Level Interaction Insights into Carbon Utilization and Element Cycling Functions of Hydrothermarchaeota in Hydrothermal Sediment.</title>
        <authorList>
            <person name="Zhou Z."/>
            <person name="Liu Y."/>
            <person name="Xu W."/>
            <person name="Pan J."/>
            <person name="Luo Z.H."/>
            <person name="Li M."/>
        </authorList>
    </citation>
    <scope>NUCLEOTIDE SEQUENCE</scope>
    <source>
        <strain evidence="4">SpSt-997</strain>
    </source>
</reference>
<comment type="caution">
    <text evidence="4">The sequence shown here is derived from an EMBL/GenBank/DDBJ whole genome shotgun (WGS) entry which is preliminary data.</text>
</comment>
<organism evidence="4">
    <name type="scientific">Acidicaldus sp</name>
    <dbReference type="NCBI Taxonomy" id="1872105"/>
    <lineage>
        <taxon>Bacteria</taxon>
        <taxon>Pseudomonadati</taxon>
        <taxon>Pseudomonadota</taxon>
        <taxon>Alphaproteobacteria</taxon>
        <taxon>Acetobacterales</taxon>
        <taxon>Acetobacteraceae</taxon>
        <taxon>Acidicaldus</taxon>
    </lineage>
</organism>
<evidence type="ECO:0000256" key="3">
    <source>
        <dbReference type="RuleBase" id="RU003707"/>
    </source>
</evidence>
<keyword evidence="2 4" id="KW-0456">Lyase</keyword>
<dbReference type="EC" id="4.2.1.17" evidence="4"/>
<accession>A0A8J4M560</accession>
<dbReference type="PANTHER" id="PTHR11941">
    <property type="entry name" value="ENOYL-COA HYDRATASE-RELATED"/>
    <property type="match status" value="1"/>
</dbReference>
<dbReference type="CDD" id="cd06558">
    <property type="entry name" value="crotonase-like"/>
    <property type="match status" value="1"/>
</dbReference>
<dbReference type="Pfam" id="PF00378">
    <property type="entry name" value="ECH_1"/>
    <property type="match status" value="1"/>
</dbReference>
<dbReference type="PROSITE" id="PS00166">
    <property type="entry name" value="ENOYL_COA_HYDRATASE"/>
    <property type="match status" value="1"/>
</dbReference>
<dbReference type="InterPro" id="IPR018376">
    <property type="entry name" value="Enoyl-CoA_hyd/isom_CS"/>
</dbReference>
<gene>
    <name evidence="4" type="ORF">ENY07_03900</name>
</gene>
<comment type="similarity">
    <text evidence="1 3">Belongs to the enoyl-CoA hydratase/isomerase family.</text>
</comment>
<dbReference type="GO" id="GO:0006635">
    <property type="term" value="P:fatty acid beta-oxidation"/>
    <property type="evidence" value="ECO:0007669"/>
    <property type="project" value="TreeGrafter"/>
</dbReference>
<dbReference type="GO" id="GO:0004300">
    <property type="term" value="F:enoyl-CoA hydratase activity"/>
    <property type="evidence" value="ECO:0007669"/>
    <property type="project" value="UniProtKB-EC"/>
</dbReference>
<evidence type="ECO:0000256" key="2">
    <source>
        <dbReference type="ARBA" id="ARBA00023239"/>
    </source>
</evidence>
<dbReference type="AlphaFoldDB" id="A0A8J4M560"/>
<dbReference type="Gene3D" id="1.10.12.10">
    <property type="entry name" value="Lyase 2-enoyl-coa Hydratase, Chain A, domain 2"/>
    <property type="match status" value="1"/>
</dbReference>
<dbReference type="NCBIfam" id="NF004781">
    <property type="entry name" value="PRK06127.1"/>
    <property type="match status" value="1"/>
</dbReference>
<dbReference type="PANTHER" id="PTHR11941:SF54">
    <property type="entry name" value="ENOYL-COA HYDRATASE, MITOCHONDRIAL"/>
    <property type="match status" value="1"/>
</dbReference>